<dbReference type="SUPFAM" id="SSF52788">
    <property type="entry name" value="Phosphotyrosine protein phosphatases I"/>
    <property type="match status" value="1"/>
</dbReference>
<dbReference type="PANTHER" id="PTHR11717">
    <property type="entry name" value="LOW MOLECULAR WEIGHT PROTEIN TYROSINE PHOSPHATASE"/>
    <property type="match status" value="1"/>
</dbReference>
<evidence type="ECO:0000256" key="2">
    <source>
        <dbReference type="ARBA" id="ARBA00013064"/>
    </source>
</evidence>
<evidence type="ECO:0000259" key="6">
    <source>
        <dbReference type="SMART" id="SM00226"/>
    </source>
</evidence>
<accession>A0ABV6E0Q4</accession>
<evidence type="ECO:0000256" key="5">
    <source>
        <dbReference type="SAM" id="MobiDB-lite"/>
    </source>
</evidence>
<dbReference type="InterPro" id="IPR050438">
    <property type="entry name" value="LMW_PTPase"/>
</dbReference>
<dbReference type="GO" id="GO:0004725">
    <property type="term" value="F:protein tyrosine phosphatase activity"/>
    <property type="evidence" value="ECO:0007669"/>
    <property type="project" value="UniProtKB-EC"/>
</dbReference>
<evidence type="ECO:0000256" key="3">
    <source>
        <dbReference type="ARBA" id="ARBA00022801"/>
    </source>
</evidence>
<keyword evidence="3 7" id="KW-0378">Hydrolase</keyword>
<dbReference type="Pfam" id="PF01451">
    <property type="entry name" value="LMWPc"/>
    <property type="match status" value="1"/>
</dbReference>
<dbReference type="CDD" id="cd16343">
    <property type="entry name" value="LMWPTP"/>
    <property type="match status" value="1"/>
</dbReference>
<keyword evidence="4" id="KW-0904">Protein phosphatase</keyword>
<feature type="region of interest" description="Disordered" evidence="5">
    <location>
        <begin position="132"/>
        <end position="151"/>
    </location>
</feature>
<organism evidence="7 8">
    <name type="scientific">Nocardioides zeicaulis</name>
    <dbReference type="NCBI Taxonomy" id="1776857"/>
    <lineage>
        <taxon>Bacteria</taxon>
        <taxon>Bacillati</taxon>
        <taxon>Actinomycetota</taxon>
        <taxon>Actinomycetes</taxon>
        <taxon>Propionibacteriales</taxon>
        <taxon>Nocardioidaceae</taxon>
        <taxon>Nocardioides</taxon>
    </lineage>
</organism>
<comment type="caution">
    <text evidence="7">The sequence shown here is derived from an EMBL/GenBank/DDBJ whole genome shotgun (WGS) entry which is preliminary data.</text>
</comment>
<sequence length="180" mass="19307">MGRPDGAARPGLTPVHRLPEPRTPGRYRVAVVCLGNICRSPMAHVVLESRLADAGLDDRVEVVSAGTGGWHVGDPMDRRAAATLSAAGYDPSRHRARQYDAAWPDAYDVVLVMDETNLADVGGRSERVQMFRDHDPEDPGGEVPDPYYGGDDGFEEVLAMVERTSDAIAAELADALGDPA</sequence>
<feature type="domain" description="Phosphotyrosine protein phosphatase I" evidence="6">
    <location>
        <begin position="27"/>
        <end position="171"/>
    </location>
</feature>
<dbReference type="SMART" id="SM00226">
    <property type="entry name" value="LMWPc"/>
    <property type="match status" value="1"/>
</dbReference>
<dbReference type="Proteomes" id="UP001589698">
    <property type="component" value="Unassembled WGS sequence"/>
</dbReference>
<dbReference type="InterPro" id="IPR023485">
    <property type="entry name" value="Ptyr_pPase"/>
</dbReference>
<gene>
    <name evidence="7" type="ORF">ACFFJG_08705</name>
</gene>
<comment type="similarity">
    <text evidence="1">Belongs to the low molecular weight phosphotyrosine protein phosphatase family.</text>
</comment>
<proteinExistence type="inferred from homology"/>
<reference evidence="7 8" key="1">
    <citation type="submission" date="2024-09" db="EMBL/GenBank/DDBJ databases">
        <authorList>
            <person name="Sun Q."/>
            <person name="Mori K."/>
        </authorList>
    </citation>
    <scope>NUCLEOTIDE SEQUENCE [LARGE SCALE GENOMIC DNA]</scope>
    <source>
        <strain evidence="7 8">CCM 8654</strain>
    </source>
</reference>
<dbReference type="EMBL" id="JBHLXH010000001">
    <property type="protein sequence ID" value="MFC0222559.1"/>
    <property type="molecule type" value="Genomic_DNA"/>
</dbReference>
<dbReference type="InterPro" id="IPR036196">
    <property type="entry name" value="Ptyr_pPase_sf"/>
</dbReference>
<protein>
    <recommendedName>
        <fullName evidence="2">protein-tyrosine-phosphatase</fullName>
        <ecNumber evidence="2">3.1.3.48</ecNumber>
    </recommendedName>
</protein>
<dbReference type="RefSeq" id="WP_378518209.1">
    <property type="nucleotide sequence ID" value="NZ_JBHLXH010000001.1"/>
</dbReference>
<evidence type="ECO:0000256" key="4">
    <source>
        <dbReference type="ARBA" id="ARBA00022912"/>
    </source>
</evidence>
<evidence type="ECO:0000313" key="7">
    <source>
        <dbReference type="EMBL" id="MFC0222559.1"/>
    </source>
</evidence>
<feature type="region of interest" description="Disordered" evidence="5">
    <location>
        <begin position="1"/>
        <end position="20"/>
    </location>
</feature>
<dbReference type="EC" id="3.1.3.48" evidence="2"/>
<dbReference type="PRINTS" id="PR00719">
    <property type="entry name" value="LMWPTPASE"/>
</dbReference>
<keyword evidence="8" id="KW-1185">Reference proteome</keyword>
<dbReference type="InterPro" id="IPR017867">
    <property type="entry name" value="Tyr_phospatase_low_mol_wt"/>
</dbReference>
<evidence type="ECO:0000256" key="1">
    <source>
        <dbReference type="ARBA" id="ARBA00011063"/>
    </source>
</evidence>
<dbReference type="Gene3D" id="3.40.50.2300">
    <property type="match status" value="1"/>
</dbReference>
<name>A0ABV6E0Q4_9ACTN</name>
<dbReference type="PANTHER" id="PTHR11717:SF7">
    <property type="entry name" value="LOW MOLECULAR WEIGHT PHOSPHOTYROSINE PROTEIN PHOSPHATASE"/>
    <property type="match status" value="1"/>
</dbReference>
<evidence type="ECO:0000313" key="8">
    <source>
        <dbReference type="Proteomes" id="UP001589698"/>
    </source>
</evidence>